<dbReference type="RefSeq" id="WP_166125449.1">
    <property type="nucleotide sequence ID" value="NZ_JAANOQ010000002.1"/>
</dbReference>
<feature type="non-terminal residue" evidence="1">
    <location>
        <position position="1"/>
    </location>
</feature>
<gene>
    <name evidence="1" type="ORF">H8R27_12450</name>
</gene>
<accession>A0ABR7J1H7</accession>
<comment type="caution">
    <text evidence="1">The sequence shown here is derived from an EMBL/GenBank/DDBJ whole genome shotgun (WGS) entry which is preliminary data.</text>
</comment>
<dbReference type="NCBIfam" id="TIGR04131">
    <property type="entry name" value="Bac_Flav_CTERM"/>
    <property type="match status" value="1"/>
</dbReference>
<evidence type="ECO:0000313" key="1">
    <source>
        <dbReference type="EMBL" id="MBC5835699.1"/>
    </source>
</evidence>
<proteinExistence type="predicted"/>
<dbReference type="InterPro" id="IPR026341">
    <property type="entry name" value="T9SS_type_B"/>
</dbReference>
<keyword evidence="2" id="KW-1185">Reference proteome</keyword>
<name>A0ABR7J1H7_9FLAO</name>
<dbReference type="Proteomes" id="UP000605990">
    <property type="component" value="Unassembled WGS sequence"/>
</dbReference>
<dbReference type="Pfam" id="PF13585">
    <property type="entry name" value="CHU_C"/>
    <property type="match status" value="1"/>
</dbReference>
<protein>
    <submittedName>
        <fullName evidence="1">T9SS type B sorting domain-containing protein</fullName>
    </submittedName>
</protein>
<dbReference type="EMBL" id="JACRUN010000008">
    <property type="protein sequence ID" value="MBC5835699.1"/>
    <property type="molecule type" value="Genomic_DNA"/>
</dbReference>
<evidence type="ECO:0000313" key="2">
    <source>
        <dbReference type="Proteomes" id="UP000605990"/>
    </source>
</evidence>
<reference evidence="1 2" key="1">
    <citation type="submission" date="2020-08" db="EMBL/GenBank/DDBJ databases">
        <title>Description of novel Flavobacterium F-408 isolate.</title>
        <authorList>
            <person name="Saticioglu I.B."/>
            <person name="Duman M."/>
            <person name="Altun S."/>
        </authorList>
    </citation>
    <scope>NUCLEOTIDE SEQUENCE [LARGE SCALE GENOMIC DNA]</scope>
    <source>
        <strain evidence="1 2">F-408</strain>
    </source>
</reference>
<organism evidence="1 2">
    <name type="scientific">Flavobacterium bernardetii</name>
    <dbReference type="NCBI Taxonomy" id="2813823"/>
    <lineage>
        <taxon>Bacteria</taxon>
        <taxon>Pseudomonadati</taxon>
        <taxon>Bacteroidota</taxon>
        <taxon>Flavobacteriia</taxon>
        <taxon>Flavobacteriales</taxon>
        <taxon>Flavobacteriaceae</taxon>
        <taxon>Flavobacterium</taxon>
    </lineage>
</organism>
<sequence length="97" mass="11409">TNLSQPITVIDYPKYFTPNGDGIHDNWKIVGLEAKHNAKIYIFDRYGKLIKQINPLGEGWDGKYNGQDIPSTDYWFNVEYIENEQQKQFKAHFSLKR</sequence>